<dbReference type="RefSeq" id="XP_032818533.1">
    <property type="nucleotide sequence ID" value="XM_032962642.1"/>
</dbReference>
<evidence type="ECO:0000256" key="5">
    <source>
        <dbReference type="ARBA" id="ARBA00022925"/>
    </source>
</evidence>
<feature type="region of interest" description="Disordered" evidence="14">
    <location>
        <begin position="1"/>
        <end position="20"/>
    </location>
</feature>
<keyword evidence="7 13" id="KW-0157">Chromophore</keyword>
<feature type="compositionally biased region" description="Low complexity" evidence="14">
    <location>
        <begin position="427"/>
        <end position="440"/>
    </location>
</feature>
<dbReference type="InterPro" id="IPR027430">
    <property type="entry name" value="Retinal_BS"/>
</dbReference>
<dbReference type="GO" id="GO:0007601">
    <property type="term" value="P:visual perception"/>
    <property type="evidence" value="ECO:0007669"/>
    <property type="project" value="InterPro"/>
</dbReference>
<evidence type="ECO:0000256" key="12">
    <source>
        <dbReference type="ARBA" id="ARBA00023224"/>
    </source>
</evidence>
<dbReference type="PROSITE" id="PS50262">
    <property type="entry name" value="G_PROTEIN_RECEP_F1_2"/>
    <property type="match status" value="1"/>
</dbReference>
<keyword evidence="10" id="KW-1015">Disulfide bond</keyword>
<dbReference type="SUPFAM" id="SSF81321">
    <property type="entry name" value="Family A G protein-coupled receptor-like"/>
    <property type="match status" value="1"/>
</dbReference>
<feature type="transmembrane region" description="Helical" evidence="13">
    <location>
        <begin position="262"/>
        <end position="283"/>
    </location>
</feature>
<comment type="caution">
    <text evidence="13">Lacks conserved residue(s) required for the propagation of feature annotation.</text>
</comment>
<evidence type="ECO:0000256" key="10">
    <source>
        <dbReference type="ARBA" id="ARBA00023157"/>
    </source>
</evidence>
<keyword evidence="4 13" id="KW-0812">Transmembrane</keyword>
<dbReference type="GO" id="GO:0009881">
    <property type="term" value="F:photoreceptor activity"/>
    <property type="evidence" value="ECO:0007669"/>
    <property type="project" value="UniProtKB-KW"/>
</dbReference>
<feature type="transmembrane region" description="Helical" evidence="13">
    <location>
        <begin position="164"/>
        <end position="183"/>
    </location>
</feature>
<dbReference type="Gene3D" id="1.20.1070.10">
    <property type="entry name" value="Rhodopsin 7-helix transmembrane proteins"/>
    <property type="match status" value="1"/>
</dbReference>
<feature type="transmembrane region" description="Helical" evidence="13">
    <location>
        <begin position="112"/>
        <end position="143"/>
    </location>
</feature>
<feature type="transmembrane region" description="Helical" evidence="13">
    <location>
        <begin position="211"/>
        <end position="231"/>
    </location>
</feature>
<evidence type="ECO:0000259" key="15">
    <source>
        <dbReference type="PROSITE" id="PS50262"/>
    </source>
</evidence>
<feature type="region of interest" description="Disordered" evidence="14">
    <location>
        <begin position="405"/>
        <end position="441"/>
    </location>
</feature>
<evidence type="ECO:0000256" key="13">
    <source>
        <dbReference type="RuleBase" id="RU004951"/>
    </source>
</evidence>
<evidence type="ECO:0000256" key="3">
    <source>
        <dbReference type="ARBA" id="ARBA00022606"/>
    </source>
</evidence>
<dbReference type="GO" id="GO:0004930">
    <property type="term" value="F:G protein-coupled receptor activity"/>
    <property type="evidence" value="ECO:0007669"/>
    <property type="project" value="UniProtKB-KW"/>
</dbReference>
<dbReference type="KEGG" id="pmrn:116947180"/>
<dbReference type="AlphaFoldDB" id="A0AAJ7TIE1"/>
<evidence type="ECO:0000256" key="8">
    <source>
        <dbReference type="ARBA" id="ARBA00023040"/>
    </source>
</evidence>
<feature type="transmembrane region" description="Helical" evidence="13">
    <location>
        <begin position="47"/>
        <end position="73"/>
    </location>
</feature>
<gene>
    <name evidence="17" type="primary">LOC116947180</name>
</gene>
<proteinExistence type="inferred from homology"/>
<evidence type="ECO:0000256" key="7">
    <source>
        <dbReference type="ARBA" id="ARBA00022991"/>
    </source>
</evidence>
<dbReference type="PANTHER" id="PTHR24240">
    <property type="entry name" value="OPSIN"/>
    <property type="match status" value="1"/>
</dbReference>
<comment type="subcellular location">
    <subcellularLocation>
        <location evidence="1 13">Membrane</location>
        <topology evidence="1 13">Multi-pass membrane protein</topology>
    </subcellularLocation>
</comment>
<name>A0AAJ7TIE1_PETMA</name>
<keyword evidence="9 13" id="KW-0472">Membrane</keyword>
<dbReference type="GO" id="GO:0007602">
    <property type="term" value="P:phototransduction"/>
    <property type="evidence" value="ECO:0007669"/>
    <property type="project" value="UniProtKB-KW"/>
</dbReference>
<evidence type="ECO:0000256" key="9">
    <source>
        <dbReference type="ARBA" id="ARBA00023136"/>
    </source>
</evidence>
<keyword evidence="6 13" id="KW-1133">Transmembrane helix</keyword>
<dbReference type="InterPro" id="IPR001760">
    <property type="entry name" value="Opsin"/>
</dbReference>
<dbReference type="InterPro" id="IPR000276">
    <property type="entry name" value="GPCR_Rhodpsn"/>
</dbReference>
<dbReference type="InterPro" id="IPR050125">
    <property type="entry name" value="GPCR_opsins"/>
</dbReference>
<keyword evidence="3 13" id="KW-0716">Sensory transduction</keyword>
<feature type="transmembrane region" description="Helical" evidence="13">
    <location>
        <begin position="85"/>
        <end position="106"/>
    </location>
</feature>
<evidence type="ECO:0000313" key="17">
    <source>
        <dbReference type="RefSeq" id="XP_032818533.1"/>
    </source>
</evidence>
<keyword evidence="5 13" id="KW-0681">Retinal protein</keyword>
<dbReference type="Pfam" id="PF00001">
    <property type="entry name" value="7tm_1"/>
    <property type="match status" value="1"/>
</dbReference>
<comment type="similarity">
    <text evidence="13">Belongs to the G-protein coupled receptor 1 family. Opsin subfamily.</text>
</comment>
<feature type="region of interest" description="Disordered" evidence="14">
    <location>
        <begin position="360"/>
        <end position="379"/>
    </location>
</feature>
<evidence type="ECO:0000256" key="6">
    <source>
        <dbReference type="ARBA" id="ARBA00022989"/>
    </source>
</evidence>
<evidence type="ECO:0000256" key="4">
    <source>
        <dbReference type="ARBA" id="ARBA00022692"/>
    </source>
</evidence>
<reference evidence="17" key="1">
    <citation type="submission" date="2025-08" db="UniProtKB">
        <authorList>
            <consortium name="RefSeq"/>
        </authorList>
    </citation>
    <scope>IDENTIFICATION</scope>
    <source>
        <tissue evidence="17">Sperm</tissue>
    </source>
</reference>
<dbReference type="Proteomes" id="UP001318040">
    <property type="component" value="Chromosome 29"/>
</dbReference>
<evidence type="ECO:0000313" key="16">
    <source>
        <dbReference type="Proteomes" id="UP001318040"/>
    </source>
</evidence>
<dbReference type="PROSITE" id="PS00238">
    <property type="entry name" value="OPSIN"/>
    <property type="match status" value="1"/>
</dbReference>
<keyword evidence="8 13" id="KW-0297">G-protein coupled receptor</keyword>
<evidence type="ECO:0000256" key="1">
    <source>
        <dbReference type="ARBA" id="ARBA00004141"/>
    </source>
</evidence>
<dbReference type="PRINTS" id="PR00238">
    <property type="entry name" value="OPSIN"/>
</dbReference>
<dbReference type="PROSITE" id="PS00237">
    <property type="entry name" value="G_PROTEIN_RECEP_F1_1"/>
    <property type="match status" value="1"/>
</dbReference>
<dbReference type="FunFam" id="1.20.1070.10:FF:000238">
    <property type="entry name" value="Opsin-VA"/>
    <property type="match status" value="1"/>
</dbReference>
<accession>A0AAJ7TIE1</accession>
<keyword evidence="16" id="KW-1185">Reference proteome</keyword>
<sequence length="465" mass="50311">MDALQESPPSHHSLPSALPSATGGNGTVATMHNPFERPLEGIAPWNFTMLAALMGTITALSLGENFAVIVVTARFRQLRQPLNYVLVNLAAADLLVSAIGGSVSFFTNIKGYFFLGVHACVLEGFAVTYFGVVALWSLALLAFERYFVICRPLGNFRLQSKHAVLGLAVVWVFSLACTLPPVLGWSSYRPSMIGTTCEPNWYSGELHDHTFILMFFSTCFIFPLAVIFFSYGKLIQKLKKASETQRGLESTRRAEQQVTRMVVVMILAFLVCWMPYATFSIVVTACPTIHLDPLLAAVPAFFSKTATVYNPVIYIFMNKQVERSACLGKFRAAVEAGTFRDCFVQVLPCKGLKKVSATQTAGAQDTEHTASVNTQSPGNRHNIALAAGSLRFTGAVAPSPATGVVEPTMSAAGSMGAPPNKSTAPCQQQGQQQQQQQQQGTPIPAITHVQPLLTHSESVSKICPV</sequence>
<feature type="domain" description="G-protein coupled receptors family 1 profile" evidence="15">
    <location>
        <begin position="64"/>
        <end position="314"/>
    </location>
</feature>
<feature type="compositionally biased region" description="Low complexity" evidence="14">
    <location>
        <begin position="7"/>
        <end position="20"/>
    </location>
</feature>
<keyword evidence="2 13" id="KW-0600">Photoreceptor protein</keyword>
<evidence type="ECO:0000256" key="11">
    <source>
        <dbReference type="ARBA" id="ARBA00023170"/>
    </source>
</evidence>
<organism evidence="16 17">
    <name type="scientific">Petromyzon marinus</name>
    <name type="common">Sea lamprey</name>
    <dbReference type="NCBI Taxonomy" id="7757"/>
    <lineage>
        <taxon>Eukaryota</taxon>
        <taxon>Metazoa</taxon>
        <taxon>Chordata</taxon>
        <taxon>Craniata</taxon>
        <taxon>Vertebrata</taxon>
        <taxon>Cyclostomata</taxon>
        <taxon>Hyperoartia</taxon>
        <taxon>Petromyzontiformes</taxon>
        <taxon>Petromyzontidae</taxon>
        <taxon>Petromyzon</taxon>
    </lineage>
</organism>
<dbReference type="InterPro" id="IPR017452">
    <property type="entry name" value="GPCR_Rhodpsn_7TM"/>
</dbReference>
<evidence type="ECO:0000256" key="2">
    <source>
        <dbReference type="ARBA" id="ARBA00022543"/>
    </source>
</evidence>
<dbReference type="PRINTS" id="PR00237">
    <property type="entry name" value="GPCRRHODOPSN"/>
</dbReference>
<evidence type="ECO:0000256" key="14">
    <source>
        <dbReference type="SAM" id="MobiDB-lite"/>
    </source>
</evidence>
<keyword evidence="12 13" id="KW-0807">Transducer</keyword>
<protein>
    <submittedName>
        <fullName evidence="17">Pineal opsin isoform X1</fullName>
    </submittedName>
</protein>
<keyword evidence="11 13" id="KW-0675">Receptor</keyword>
<dbReference type="GO" id="GO:0016020">
    <property type="term" value="C:membrane"/>
    <property type="evidence" value="ECO:0007669"/>
    <property type="project" value="UniProtKB-SubCell"/>
</dbReference>